<gene>
    <name evidence="1" type="ORF">BCR42DRAFT_159473</name>
</gene>
<protein>
    <submittedName>
        <fullName evidence="1">Uncharacterized protein</fullName>
    </submittedName>
</protein>
<dbReference type="EMBL" id="MCGE01000039">
    <property type="protein sequence ID" value="ORZ06433.1"/>
    <property type="molecule type" value="Genomic_DNA"/>
</dbReference>
<dbReference type="OrthoDB" id="2251053at2759"/>
<proteinExistence type="predicted"/>
<sequence length="177" mass="20135">MNNSKRKCDDAVAHLNDSSNSNGSGVDQQWTCCFKSGKLELGCMEIGREQHVDNSKELKDRHLKQPKVLKDMLDALSKNKSEVLSVTWAWWGLTLMGSKADNDDDGLSPWWLCGTGETNNAFLFPQQHDGISSWNHQAFNLDIHRSDSYGSDIDDILVIIIIIDNPSYQYYQRQQQQ</sequence>
<comment type="caution">
    <text evidence="1">The sequence shown here is derived from an EMBL/GenBank/DDBJ whole genome shotgun (WGS) entry which is preliminary data.</text>
</comment>
<organism evidence="1 2">
    <name type="scientific">Absidia repens</name>
    <dbReference type="NCBI Taxonomy" id="90262"/>
    <lineage>
        <taxon>Eukaryota</taxon>
        <taxon>Fungi</taxon>
        <taxon>Fungi incertae sedis</taxon>
        <taxon>Mucoromycota</taxon>
        <taxon>Mucoromycotina</taxon>
        <taxon>Mucoromycetes</taxon>
        <taxon>Mucorales</taxon>
        <taxon>Cunninghamellaceae</taxon>
        <taxon>Absidia</taxon>
    </lineage>
</organism>
<accession>A0A1X2I0A4</accession>
<name>A0A1X2I0A4_9FUNG</name>
<evidence type="ECO:0000313" key="1">
    <source>
        <dbReference type="EMBL" id="ORZ06433.1"/>
    </source>
</evidence>
<evidence type="ECO:0000313" key="2">
    <source>
        <dbReference type="Proteomes" id="UP000193560"/>
    </source>
</evidence>
<keyword evidence="2" id="KW-1185">Reference proteome</keyword>
<dbReference type="Proteomes" id="UP000193560">
    <property type="component" value="Unassembled WGS sequence"/>
</dbReference>
<reference evidence="1 2" key="1">
    <citation type="submission" date="2016-07" db="EMBL/GenBank/DDBJ databases">
        <title>Pervasive Adenine N6-methylation of Active Genes in Fungi.</title>
        <authorList>
            <consortium name="DOE Joint Genome Institute"/>
            <person name="Mondo S.J."/>
            <person name="Dannebaum R.O."/>
            <person name="Kuo R.C."/>
            <person name="Labutti K."/>
            <person name="Haridas S."/>
            <person name="Kuo A."/>
            <person name="Salamov A."/>
            <person name="Ahrendt S.R."/>
            <person name="Lipzen A."/>
            <person name="Sullivan W."/>
            <person name="Andreopoulos W.B."/>
            <person name="Clum A."/>
            <person name="Lindquist E."/>
            <person name="Daum C."/>
            <person name="Ramamoorthy G.K."/>
            <person name="Gryganskyi A."/>
            <person name="Culley D."/>
            <person name="Magnuson J.K."/>
            <person name="James T.Y."/>
            <person name="O'Malley M.A."/>
            <person name="Stajich J.E."/>
            <person name="Spatafora J.W."/>
            <person name="Visel A."/>
            <person name="Grigoriev I.V."/>
        </authorList>
    </citation>
    <scope>NUCLEOTIDE SEQUENCE [LARGE SCALE GENOMIC DNA]</scope>
    <source>
        <strain evidence="1 2">NRRL 1336</strain>
    </source>
</reference>
<dbReference type="AlphaFoldDB" id="A0A1X2I0A4"/>